<proteinExistence type="predicted"/>
<comment type="caution">
    <text evidence="1">The sequence shown here is derived from an EMBL/GenBank/DDBJ whole genome shotgun (WGS) entry which is preliminary data.</text>
</comment>
<dbReference type="Proteomes" id="UP000298663">
    <property type="component" value="Unassembled WGS sequence"/>
</dbReference>
<evidence type="ECO:0000313" key="1">
    <source>
        <dbReference type="EMBL" id="TKR60824.1"/>
    </source>
</evidence>
<reference evidence="1 2" key="1">
    <citation type="journal article" date="2015" name="Genome Biol.">
        <title>Comparative genomics of Steinernema reveals deeply conserved gene regulatory networks.</title>
        <authorList>
            <person name="Dillman A.R."/>
            <person name="Macchietto M."/>
            <person name="Porter C.F."/>
            <person name="Rogers A."/>
            <person name="Williams B."/>
            <person name="Antoshechkin I."/>
            <person name="Lee M.M."/>
            <person name="Goodwin Z."/>
            <person name="Lu X."/>
            <person name="Lewis E.E."/>
            <person name="Goodrich-Blair H."/>
            <person name="Stock S.P."/>
            <person name="Adams B.J."/>
            <person name="Sternberg P.W."/>
            <person name="Mortazavi A."/>
        </authorList>
    </citation>
    <scope>NUCLEOTIDE SEQUENCE [LARGE SCALE GENOMIC DNA]</scope>
    <source>
        <strain evidence="1 2">ALL</strain>
    </source>
</reference>
<sequence>MGFAIGNTSITLAFEGGNSERETSESRVTLKGNTADRSYLQRSYRITENLWIEKASSEFHPFYVLSLFRF</sequence>
<reference evidence="1 2" key="2">
    <citation type="journal article" date="2019" name="G3 (Bethesda)">
        <title>Hybrid Assembly of the Genome of the Entomopathogenic Nematode Steinernema carpocapsae Identifies the X-Chromosome.</title>
        <authorList>
            <person name="Serra L."/>
            <person name="Macchietto M."/>
            <person name="Macias-Munoz A."/>
            <person name="McGill C.J."/>
            <person name="Rodriguez I.M."/>
            <person name="Rodriguez B."/>
            <person name="Murad R."/>
            <person name="Mortazavi A."/>
        </authorList>
    </citation>
    <scope>NUCLEOTIDE SEQUENCE [LARGE SCALE GENOMIC DNA]</scope>
    <source>
        <strain evidence="1 2">ALL</strain>
    </source>
</reference>
<keyword evidence="2" id="KW-1185">Reference proteome</keyword>
<name>A0A4U5LX64_STECR</name>
<dbReference type="EMBL" id="AZBU02000011">
    <property type="protein sequence ID" value="TKR60824.1"/>
    <property type="molecule type" value="Genomic_DNA"/>
</dbReference>
<accession>A0A4U5LX64</accession>
<evidence type="ECO:0000313" key="2">
    <source>
        <dbReference type="Proteomes" id="UP000298663"/>
    </source>
</evidence>
<protein>
    <submittedName>
        <fullName evidence="1">Uncharacterized protein</fullName>
    </submittedName>
</protein>
<gene>
    <name evidence="1" type="ORF">L596_028011</name>
</gene>
<dbReference type="AlphaFoldDB" id="A0A4U5LX64"/>
<organism evidence="1 2">
    <name type="scientific">Steinernema carpocapsae</name>
    <name type="common">Entomopathogenic nematode</name>
    <dbReference type="NCBI Taxonomy" id="34508"/>
    <lineage>
        <taxon>Eukaryota</taxon>
        <taxon>Metazoa</taxon>
        <taxon>Ecdysozoa</taxon>
        <taxon>Nematoda</taxon>
        <taxon>Chromadorea</taxon>
        <taxon>Rhabditida</taxon>
        <taxon>Tylenchina</taxon>
        <taxon>Panagrolaimomorpha</taxon>
        <taxon>Strongyloidoidea</taxon>
        <taxon>Steinernematidae</taxon>
        <taxon>Steinernema</taxon>
    </lineage>
</organism>